<dbReference type="Pfam" id="PF00795">
    <property type="entry name" value="CN_hydrolase"/>
    <property type="match status" value="1"/>
</dbReference>
<evidence type="ECO:0000256" key="4">
    <source>
        <dbReference type="ARBA" id="ARBA00022692"/>
    </source>
</evidence>
<gene>
    <name evidence="10" type="ORF">LCGC14_1619820</name>
</gene>
<keyword evidence="3" id="KW-0808">Transferase</keyword>
<dbReference type="EMBL" id="LAZR01013219">
    <property type="protein sequence ID" value="KKM22985.1"/>
    <property type="molecule type" value="Genomic_DNA"/>
</dbReference>
<evidence type="ECO:0000256" key="1">
    <source>
        <dbReference type="ARBA" id="ARBA00004651"/>
    </source>
</evidence>
<keyword evidence="2" id="KW-1003">Cell membrane</keyword>
<dbReference type="GO" id="GO:0005886">
    <property type="term" value="C:plasma membrane"/>
    <property type="evidence" value="ECO:0007669"/>
    <property type="project" value="UniProtKB-SubCell"/>
</dbReference>
<organism evidence="10">
    <name type="scientific">marine sediment metagenome</name>
    <dbReference type="NCBI Taxonomy" id="412755"/>
    <lineage>
        <taxon>unclassified sequences</taxon>
        <taxon>metagenomes</taxon>
        <taxon>ecological metagenomes</taxon>
    </lineage>
</organism>
<keyword evidence="7" id="KW-0012">Acyltransferase</keyword>
<proteinExistence type="predicted"/>
<feature type="domain" description="CN hydrolase" evidence="9">
    <location>
        <begin position="1"/>
        <end position="91"/>
    </location>
</feature>
<dbReference type="SUPFAM" id="SSF56317">
    <property type="entry name" value="Carbon-nitrogen hydrolase"/>
    <property type="match status" value="1"/>
</dbReference>
<accession>A0A0F9L5R2</accession>
<dbReference type="GO" id="GO:0042158">
    <property type="term" value="P:lipoprotein biosynthetic process"/>
    <property type="evidence" value="ECO:0007669"/>
    <property type="project" value="InterPro"/>
</dbReference>
<dbReference type="GO" id="GO:0016410">
    <property type="term" value="F:N-acyltransferase activity"/>
    <property type="evidence" value="ECO:0007669"/>
    <property type="project" value="InterPro"/>
</dbReference>
<dbReference type="PROSITE" id="PS50263">
    <property type="entry name" value="CN_HYDROLASE"/>
    <property type="match status" value="1"/>
</dbReference>
<feature type="transmembrane region" description="Helical" evidence="8">
    <location>
        <begin position="105"/>
        <end position="127"/>
    </location>
</feature>
<evidence type="ECO:0000256" key="8">
    <source>
        <dbReference type="SAM" id="Phobius"/>
    </source>
</evidence>
<comment type="subcellular location">
    <subcellularLocation>
        <location evidence="1">Cell membrane</location>
        <topology evidence="1">Multi-pass membrane protein</topology>
    </subcellularLocation>
</comment>
<evidence type="ECO:0000256" key="2">
    <source>
        <dbReference type="ARBA" id="ARBA00022475"/>
    </source>
</evidence>
<sequence length="128" mass="14578">TVASLVRKFRKNGVDFMVNITNDAWFCDSSELDQHLAIMVFRAIENRICITRAANTGISSFVAPSGEIYDYLVRNGKYREIDGVLHNKIRFVNTTNTWYTNYGDVFAISCLLATTVLLLITVTRRIFT</sequence>
<keyword evidence="5 8" id="KW-1133">Transmembrane helix</keyword>
<evidence type="ECO:0000256" key="7">
    <source>
        <dbReference type="ARBA" id="ARBA00023315"/>
    </source>
</evidence>
<comment type="caution">
    <text evidence="10">The sequence shown here is derived from an EMBL/GenBank/DDBJ whole genome shotgun (WGS) entry which is preliminary data.</text>
</comment>
<dbReference type="AlphaFoldDB" id="A0A0F9L5R2"/>
<dbReference type="InterPro" id="IPR004563">
    <property type="entry name" value="Apolipo_AcylTrfase"/>
</dbReference>
<dbReference type="PANTHER" id="PTHR38686">
    <property type="entry name" value="APOLIPOPROTEIN N-ACYLTRANSFERASE"/>
    <property type="match status" value="1"/>
</dbReference>
<evidence type="ECO:0000256" key="5">
    <source>
        <dbReference type="ARBA" id="ARBA00022989"/>
    </source>
</evidence>
<evidence type="ECO:0000256" key="6">
    <source>
        <dbReference type="ARBA" id="ARBA00023136"/>
    </source>
</evidence>
<dbReference type="InterPro" id="IPR036526">
    <property type="entry name" value="C-N_Hydrolase_sf"/>
</dbReference>
<reference evidence="10" key="1">
    <citation type="journal article" date="2015" name="Nature">
        <title>Complex archaea that bridge the gap between prokaryotes and eukaryotes.</title>
        <authorList>
            <person name="Spang A."/>
            <person name="Saw J.H."/>
            <person name="Jorgensen S.L."/>
            <person name="Zaremba-Niedzwiedzka K."/>
            <person name="Martijn J."/>
            <person name="Lind A.E."/>
            <person name="van Eijk R."/>
            <person name="Schleper C."/>
            <person name="Guy L."/>
            <person name="Ettema T.J."/>
        </authorList>
    </citation>
    <scope>NUCLEOTIDE SEQUENCE</scope>
</reference>
<dbReference type="InterPro" id="IPR003010">
    <property type="entry name" value="C-N_Hydrolase"/>
</dbReference>
<evidence type="ECO:0000256" key="3">
    <source>
        <dbReference type="ARBA" id="ARBA00022679"/>
    </source>
</evidence>
<name>A0A0F9L5R2_9ZZZZ</name>
<dbReference type="PANTHER" id="PTHR38686:SF1">
    <property type="entry name" value="APOLIPOPROTEIN N-ACYLTRANSFERASE"/>
    <property type="match status" value="1"/>
</dbReference>
<evidence type="ECO:0000259" key="9">
    <source>
        <dbReference type="PROSITE" id="PS50263"/>
    </source>
</evidence>
<keyword evidence="4 8" id="KW-0812">Transmembrane</keyword>
<keyword evidence="6 8" id="KW-0472">Membrane</keyword>
<dbReference type="Gene3D" id="3.60.110.10">
    <property type="entry name" value="Carbon-nitrogen hydrolase"/>
    <property type="match status" value="1"/>
</dbReference>
<feature type="non-terminal residue" evidence="10">
    <location>
        <position position="1"/>
    </location>
</feature>
<protein>
    <recommendedName>
        <fullName evidence="9">CN hydrolase domain-containing protein</fullName>
    </recommendedName>
</protein>
<evidence type="ECO:0000313" key="10">
    <source>
        <dbReference type="EMBL" id="KKM22985.1"/>
    </source>
</evidence>